<dbReference type="InterPro" id="IPR002173">
    <property type="entry name" value="Carboh/pur_kinase_PfkB_CS"/>
</dbReference>
<comment type="similarity">
    <text evidence="1">Belongs to the carbohydrate kinase PfkB family.</text>
</comment>
<keyword evidence="6" id="KW-1185">Reference proteome</keyword>
<proteinExistence type="inferred from homology"/>
<dbReference type="CDD" id="cd01166">
    <property type="entry name" value="KdgK"/>
    <property type="match status" value="1"/>
</dbReference>
<dbReference type="GO" id="GO:0005829">
    <property type="term" value="C:cytosol"/>
    <property type="evidence" value="ECO:0007669"/>
    <property type="project" value="TreeGrafter"/>
</dbReference>
<dbReference type="InterPro" id="IPR029056">
    <property type="entry name" value="Ribokinase-like"/>
</dbReference>
<dbReference type="PROSITE" id="PS00584">
    <property type="entry name" value="PFKB_KINASES_2"/>
    <property type="match status" value="1"/>
</dbReference>
<dbReference type="GO" id="GO:0019698">
    <property type="term" value="P:D-galacturonate catabolic process"/>
    <property type="evidence" value="ECO:0007669"/>
    <property type="project" value="TreeGrafter"/>
</dbReference>
<dbReference type="RefSeq" id="WP_171625963.1">
    <property type="nucleotide sequence ID" value="NZ_JABBPG010000003.1"/>
</dbReference>
<accession>A0A849VEF5</accession>
<protein>
    <submittedName>
        <fullName evidence="5">Sugar kinase</fullName>
    </submittedName>
</protein>
<evidence type="ECO:0000313" key="6">
    <source>
        <dbReference type="Proteomes" id="UP000586305"/>
    </source>
</evidence>
<dbReference type="GO" id="GO:0042840">
    <property type="term" value="P:D-glucuronate catabolic process"/>
    <property type="evidence" value="ECO:0007669"/>
    <property type="project" value="TreeGrafter"/>
</dbReference>
<dbReference type="InterPro" id="IPR011611">
    <property type="entry name" value="PfkB_dom"/>
</dbReference>
<dbReference type="Pfam" id="PF00294">
    <property type="entry name" value="PfkB"/>
    <property type="match status" value="1"/>
</dbReference>
<reference evidence="5 6" key="1">
    <citation type="submission" date="2020-04" db="EMBL/GenBank/DDBJ databases">
        <title>Pseudoalteromonas caenipelagi sp. nov., isolated from a tidal flat.</title>
        <authorList>
            <person name="Park S."/>
            <person name="Yoon J.-H."/>
        </authorList>
    </citation>
    <scope>NUCLEOTIDE SEQUENCE [LARGE SCALE GENOMIC DNA]</scope>
    <source>
        <strain evidence="5 6">JBTF-M23</strain>
    </source>
</reference>
<dbReference type="PANTHER" id="PTHR43085:SF15">
    <property type="entry name" value="2-DEHYDRO-3-DEOXYGLUCONOKINASE"/>
    <property type="match status" value="1"/>
</dbReference>
<evidence type="ECO:0000256" key="1">
    <source>
        <dbReference type="ARBA" id="ARBA00010688"/>
    </source>
</evidence>
<keyword evidence="3 5" id="KW-0418">Kinase</keyword>
<keyword evidence="2" id="KW-0808">Transferase</keyword>
<sequence>MNRPIKVIAFFGECMVEHRANGACHFGGDTFNSAWYLASLLKVEHCPTPQVKYATAIGLEQYSQRFQKLLEDMAISRDFVVTHQSKTMGKYWIKLDQHGERSFEFEREQSAAKDYFKINEPLSEALNTKNIDAIYLSGISLAILCDEQLTYLLERLTRFKQQGGTVLFDNNYRPSLWYGRKPYCAYLAVMALADIGFLTLEDEFAIHGMHSLDEVITSYKNNSNQLLLIRQGALPCVIKSPNSNELTYVAAEPLSEQCIVDTSGAGDAFAAGFLASWLMSDQQTNDTIRRAVQFAHKVAAEVIQHHGALIAPHLLPTFKNEEVISA</sequence>
<evidence type="ECO:0000256" key="3">
    <source>
        <dbReference type="ARBA" id="ARBA00022777"/>
    </source>
</evidence>
<gene>
    <name evidence="5" type="ORF">HG263_10145</name>
</gene>
<name>A0A849VEF5_9GAMM</name>
<organism evidence="5 6">
    <name type="scientific">Pseudoalteromonas caenipelagi</name>
    <dbReference type="NCBI Taxonomy" id="2726988"/>
    <lineage>
        <taxon>Bacteria</taxon>
        <taxon>Pseudomonadati</taxon>
        <taxon>Pseudomonadota</taxon>
        <taxon>Gammaproteobacteria</taxon>
        <taxon>Alteromonadales</taxon>
        <taxon>Pseudoalteromonadaceae</taxon>
        <taxon>Pseudoalteromonas</taxon>
    </lineage>
</organism>
<dbReference type="InterPro" id="IPR050306">
    <property type="entry name" value="PfkB_Carbo_kinase"/>
</dbReference>
<dbReference type="GO" id="GO:0008673">
    <property type="term" value="F:2-dehydro-3-deoxygluconokinase activity"/>
    <property type="evidence" value="ECO:0007669"/>
    <property type="project" value="TreeGrafter"/>
</dbReference>
<feature type="domain" description="Carbohydrate kinase PfkB" evidence="4">
    <location>
        <begin position="19"/>
        <end position="309"/>
    </location>
</feature>
<dbReference type="SUPFAM" id="SSF53613">
    <property type="entry name" value="Ribokinase-like"/>
    <property type="match status" value="1"/>
</dbReference>
<dbReference type="Gene3D" id="3.40.1190.20">
    <property type="match status" value="1"/>
</dbReference>
<dbReference type="AlphaFoldDB" id="A0A849VEF5"/>
<evidence type="ECO:0000259" key="4">
    <source>
        <dbReference type="Pfam" id="PF00294"/>
    </source>
</evidence>
<comment type="caution">
    <text evidence="5">The sequence shown here is derived from an EMBL/GenBank/DDBJ whole genome shotgun (WGS) entry which is preliminary data.</text>
</comment>
<evidence type="ECO:0000313" key="5">
    <source>
        <dbReference type="EMBL" id="NOU50893.1"/>
    </source>
</evidence>
<dbReference type="GO" id="GO:0006974">
    <property type="term" value="P:DNA damage response"/>
    <property type="evidence" value="ECO:0007669"/>
    <property type="project" value="TreeGrafter"/>
</dbReference>
<evidence type="ECO:0000256" key="2">
    <source>
        <dbReference type="ARBA" id="ARBA00022679"/>
    </source>
</evidence>
<dbReference type="EMBL" id="JABBPG010000003">
    <property type="protein sequence ID" value="NOU50893.1"/>
    <property type="molecule type" value="Genomic_DNA"/>
</dbReference>
<dbReference type="PANTHER" id="PTHR43085">
    <property type="entry name" value="HEXOKINASE FAMILY MEMBER"/>
    <property type="match status" value="1"/>
</dbReference>
<dbReference type="Proteomes" id="UP000586305">
    <property type="component" value="Unassembled WGS sequence"/>
</dbReference>